<evidence type="ECO:0000256" key="6">
    <source>
        <dbReference type="ARBA" id="ARBA00022723"/>
    </source>
</evidence>
<dbReference type="SUPFAM" id="SSF51621">
    <property type="entry name" value="Phosphoenolpyruvate/pyruvate domain"/>
    <property type="match status" value="1"/>
</dbReference>
<evidence type="ECO:0000256" key="13">
    <source>
        <dbReference type="NCBIfam" id="TIGR01064"/>
    </source>
</evidence>
<comment type="cofactor">
    <cofactor evidence="1">
        <name>K(+)</name>
        <dbReference type="ChEBI" id="CHEBI:29103"/>
    </cofactor>
</comment>
<evidence type="ECO:0000256" key="3">
    <source>
        <dbReference type="ARBA" id="ARBA00008663"/>
    </source>
</evidence>
<dbReference type="InterPro" id="IPR015795">
    <property type="entry name" value="Pyrv_Knase_C"/>
</dbReference>
<evidence type="ECO:0000256" key="11">
    <source>
        <dbReference type="ARBA" id="ARBA00023152"/>
    </source>
</evidence>
<dbReference type="UniPathway" id="UPA00109">
    <property type="reaction ID" value="UER00188"/>
</dbReference>
<dbReference type="InterPro" id="IPR001697">
    <property type="entry name" value="Pyr_Knase"/>
</dbReference>
<keyword evidence="12 17" id="KW-0670">Pyruvate</keyword>
<dbReference type="SUPFAM" id="SSF50800">
    <property type="entry name" value="PK beta-barrel domain-like"/>
    <property type="match status" value="1"/>
</dbReference>
<feature type="domain" description="Pyruvate kinase barrel" evidence="15">
    <location>
        <begin position="18"/>
        <end position="335"/>
    </location>
</feature>
<comment type="pathway">
    <text evidence="2 14">Carbohydrate degradation; glycolysis; pyruvate from D-glyceraldehyde 3-phosphate: step 5/5.</text>
</comment>
<comment type="catalytic activity">
    <reaction evidence="14">
        <text>pyruvate + ATP = phosphoenolpyruvate + ADP + H(+)</text>
        <dbReference type="Rhea" id="RHEA:18157"/>
        <dbReference type="ChEBI" id="CHEBI:15361"/>
        <dbReference type="ChEBI" id="CHEBI:15378"/>
        <dbReference type="ChEBI" id="CHEBI:30616"/>
        <dbReference type="ChEBI" id="CHEBI:58702"/>
        <dbReference type="ChEBI" id="CHEBI:456216"/>
        <dbReference type="EC" id="2.7.1.40"/>
    </reaction>
</comment>
<dbReference type="AlphaFoldDB" id="A0A5P3A7J5"/>
<dbReference type="InterPro" id="IPR015806">
    <property type="entry name" value="Pyrv_Knase_insert_dom_sf"/>
</dbReference>
<dbReference type="InterPro" id="IPR036918">
    <property type="entry name" value="Pyrv_Knase_C_sf"/>
</dbReference>
<dbReference type="Gene3D" id="3.20.20.60">
    <property type="entry name" value="Phosphoenolpyruvate-binding domains"/>
    <property type="match status" value="1"/>
</dbReference>
<evidence type="ECO:0000313" key="18">
    <source>
        <dbReference type="Proteomes" id="UP000325785"/>
    </source>
</evidence>
<keyword evidence="8 14" id="KW-0418">Kinase</keyword>
<dbReference type="GO" id="GO:0004743">
    <property type="term" value="F:pyruvate kinase activity"/>
    <property type="evidence" value="ECO:0007669"/>
    <property type="project" value="UniProtKB-UniRule"/>
</dbReference>
<dbReference type="SUPFAM" id="SSF52935">
    <property type="entry name" value="PK C-terminal domain-like"/>
    <property type="match status" value="1"/>
</dbReference>
<keyword evidence="5 14" id="KW-0808">Transferase</keyword>
<dbReference type="InterPro" id="IPR018209">
    <property type="entry name" value="Pyrv_Knase_AS"/>
</dbReference>
<dbReference type="Proteomes" id="UP000325785">
    <property type="component" value="Chromosome"/>
</dbReference>
<name>A0A5P3A7J5_9RHOB</name>
<gene>
    <name evidence="17" type="primary">ttuE</name>
    <name evidence="17" type="ORF">RIdsm_00330</name>
</gene>
<keyword evidence="11 14" id="KW-0324">Glycolysis</keyword>
<evidence type="ECO:0000256" key="10">
    <source>
        <dbReference type="ARBA" id="ARBA00022842"/>
    </source>
</evidence>
<dbReference type="Gene3D" id="2.40.33.10">
    <property type="entry name" value="PK beta-barrel domain-like"/>
    <property type="match status" value="1"/>
</dbReference>
<keyword evidence="6" id="KW-0479">Metal-binding</keyword>
<comment type="similarity">
    <text evidence="3 14">Belongs to the pyruvate kinase family.</text>
</comment>
<dbReference type="InterPro" id="IPR015813">
    <property type="entry name" value="Pyrv/PenolPyrv_kinase-like_dom"/>
</dbReference>
<evidence type="ECO:0000313" key="17">
    <source>
        <dbReference type="EMBL" id="QEW24550.1"/>
    </source>
</evidence>
<evidence type="ECO:0000259" key="15">
    <source>
        <dbReference type="Pfam" id="PF00224"/>
    </source>
</evidence>
<dbReference type="PROSITE" id="PS00110">
    <property type="entry name" value="PYRUVATE_KINASE"/>
    <property type="match status" value="1"/>
</dbReference>
<evidence type="ECO:0000256" key="4">
    <source>
        <dbReference type="ARBA" id="ARBA00012142"/>
    </source>
</evidence>
<feature type="domain" description="Pyruvate kinase C-terminal" evidence="16">
    <location>
        <begin position="369"/>
        <end position="480"/>
    </location>
</feature>
<dbReference type="GO" id="GO:0000287">
    <property type="term" value="F:magnesium ion binding"/>
    <property type="evidence" value="ECO:0007669"/>
    <property type="project" value="UniProtKB-UniRule"/>
</dbReference>
<dbReference type="NCBIfam" id="NF004491">
    <property type="entry name" value="PRK05826.1"/>
    <property type="match status" value="1"/>
</dbReference>
<dbReference type="NCBIfam" id="NF004978">
    <property type="entry name" value="PRK06354.1"/>
    <property type="match status" value="1"/>
</dbReference>
<evidence type="ECO:0000256" key="2">
    <source>
        <dbReference type="ARBA" id="ARBA00004997"/>
    </source>
</evidence>
<evidence type="ECO:0000256" key="5">
    <source>
        <dbReference type="ARBA" id="ARBA00022679"/>
    </source>
</evidence>
<dbReference type="InterPro" id="IPR015793">
    <property type="entry name" value="Pyrv_Knase_brl"/>
</dbReference>
<keyword evidence="7" id="KW-0547">Nucleotide-binding</keyword>
<evidence type="ECO:0000256" key="8">
    <source>
        <dbReference type="ARBA" id="ARBA00022777"/>
    </source>
</evidence>
<evidence type="ECO:0000256" key="12">
    <source>
        <dbReference type="ARBA" id="ARBA00023317"/>
    </source>
</evidence>
<organism evidence="17 18">
    <name type="scientific">Roseovarius indicus</name>
    <dbReference type="NCBI Taxonomy" id="540747"/>
    <lineage>
        <taxon>Bacteria</taxon>
        <taxon>Pseudomonadati</taxon>
        <taxon>Pseudomonadota</taxon>
        <taxon>Alphaproteobacteria</taxon>
        <taxon>Rhodobacterales</taxon>
        <taxon>Roseobacteraceae</taxon>
        <taxon>Roseovarius</taxon>
    </lineage>
</organism>
<proteinExistence type="inferred from homology"/>
<protein>
    <recommendedName>
        <fullName evidence="4 13">Pyruvate kinase</fullName>
        <ecNumber evidence="4 13">2.7.1.40</ecNumber>
    </recommendedName>
</protein>
<dbReference type="EMBL" id="CP031598">
    <property type="protein sequence ID" value="QEW24550.1"/>
    <property type="molecule type" value="Genomic_DNA"/>
</dbReference>
<sequence>MIVADPKPKDFARMRRHRNVKIVATLGPSSETYEMIRALHEAGADVFRLNMSHGTHDGIREKHRIIRQIEEELNSPIGILADLQGPKLRVGAFAKGEEELEEGASFRLDLDGAEGDGARVCLPHPEIFQALEVGSTLLVNDGKIRLRVTECGPDYAETEVIVGGTISNRKGVNVPDVVLPLAALSEKDREDLEFACELGVDWLALSFVQRAADVEEARELARGRAAILSKIEKPSAVEWFDNILAASDGIMVARGDLGVELPVQNVPPIQKRLVRKCRAAAKPVIVATQMLESMIESPMPTRAEVSDVAAAIYEGTDAVMLSAESAAGQYPVEAVTTMDNVAREVEDDPTYTQIIEASRVVDRTTVADGIVAAAREIAEATDIVAICCFSQSGTTALLTARERPRVPIIAMTNLVGTARRLALTWGVNCVMTGTLDRFKQAVLGAARAAREQGYAEPLDQIVVTAGVPFNVPGTTNILRVAPCQESLIYATDPG</sequence>
<dbReference type="Gene3D" id="3.40.1380.20">
    <property type="entry name" value="Pyruvate kinase, C-terminal domain"/>
    <property type="match status" value="1"/>
</dbReference>
<evidence type="ECO:0000256" key="1">
    <source>
        <dbReference type="ARBA" id="ARBA00001958"/>
    </source>
</evidence>
<keyword evidence="9" id="KW-0067">ATP-binding</keyword>
<keyword evidence="10 14" id="KW-0460">Magnesium</keyword>
<dbReference type="EC" id="2.7.1.40" evidence="4 13"/>
<dbReference type="PANTHER" id="PTHR11817">
    <property type="entry name" value="PYRUVATE KINASE"/>
    <property type="match status" value="1"/>
</dbReference>
<dbReference type="NCBIfam" id="NF004886">
    <property type="entry name" value="PRK06247.1"/>
    <property type="match status" value="1"/>
</dbReference>
<accession>A0A5P3A7J5</accession>
<dbReference type="InterPro" id="IPR011037">
    <property type="entry name" value="Pyrv_Knase-like_insert_dom_sf"/>
</dbReference>
<dbReference type="GO" id="GO:0030955">
    <property type="term" value="F:potassium ion binding"/>
    <property type="evidence" value="ECO:0007669"/>
    <property type="project" value="UniProtKB-UniRule"/>
</dbReference>
<dbReference type="PRINTS" id="PR01050">
    <property type="entry name" value="PYRUVTKNASE"/>
</dbReference>
<evidence type="ECO:0000256" key="9">
    <source>
        <dbReference type="ARBA" id="ARBA00022840"/>
    </source>
</evidence>
<dbReference type="NCBIfam" id="TIGR01064">
    <property type="entry name" value="pyruv_kin"/>
    <property type="match status" value="1"/>
</dbReference>
<dbReference type="GO" id="GO:0005524">
    <property type="term" value="F:ATP binding"/>
    <property type="evidence" value="ECO:0007669"/>
    <property type="project" value="UniProtKB-KW"/>
</dbReference>
<evidence type="ECO:0000256" key="14">
    <source>
        <dbReference type="RuleBase" id="RU000504"/>
    </source>
</evidence>
<dbReference type="InterPro" id="IPR040442">
    <property type="entry name" value="Pyrv_kinase-like_dom_sf"/>
</dbReference>
<dbReference type="KEGG" id="rid:RIdsm_00330"/>
<dbReference type="Pfam" id="PF00224">
    <property type="entry name" value="PK"/>
    <property type="match status" value="1"/>
</dbReference>
<dbReference type="FunFam" id="2.40.33.10:FF:000001">
    <property type="entry name" value="Pyruvate kinase"/>
    <property type="match status" value="1"/>
</dbReference>
<evidence type="ECO:0000256" key="7">
    <source>
        <dbReference type="ARBA" id="ARBA00022741"/>
    </source>
</evidence>
<dbReference type="Pfam" id="PF02887">
    <property type="entry name" value="PK_C"/>
    <property type="match status" value="1"/>
</dbReference>
<evidence type="ECO:0000259" key="16">
    <source>
        <dbReference type="Pfam" id="PF02887"/>
    </source>
</evidence>
<dbReference type="GO" id="GO:0016301">
    <property type="term" value="F:kinase activity"/>
    <property type="evidence" value="ECO:0007669"/>
    <property type="project" value="UniProtKB-KW"/>
</dbReference>
<reference evidence="17 18" key="1">
    <citation type="submission" date="2018-08" db="EMBL/GenBank/DDBJ databases">
        <title>Genetic Globetrotter - A new plasmid hitch-hiking vast phylogenetic and geographic distances.</title>
        <authorList>
            <person name="Vollmers J."/>
            <person name="Petersen J."/>
        </authorList>
    </citation>
    <scope>NUCLEOTIDE SEQUENCE [LARGE SCALE GENOMIC DNA]</scope>
    <source>
        <strain evidence="17 18">DSM 26383</strain>
    </source>
</reference>